<reference evidence="1 2" key="1">
    <citation type="submission" date="2014-04" db="EMBL/GenBank/DDBJ databases">
        <authorList>
            <consortium name="DOE Joint Genome Institute"/>
            <person name="Kuo A."/>
            <person name="Kohler A."/>
            <person name="Nagy L.G."/>
            <person name="Floudas D."/>
            <person name="Copeland A."/>
            <person name="Barry K.W."/>
            <person name="Cichocki N."/>
            <person name="Veneault-Fourrey C."/>
            <person name="LaButti K."/>
            <person name="Lindquist E.A."/>
            <person name="Lipzen A."/>
            <person name="Lundell T."/>
            <person name="Morin E."/>
            <person name="Murat C."/>
            <person name="Sun H."/>
            <person name="Tunlid A."/>
            <person name="Henrissat B."/>
            <person name="Grigoriev I.V."/>
            <person name="Hibbett D.S."/>
            <person name="Martin F."/>
            <person name="Nordberg H.P."/>
            <person name="Cantor M.N."/>
            <person name="Hua S.X."/>
        </authorList>
    </citation>
    <scope>NUCLEOTIDE SEQUENCE [LARGE SCALE GENOMIC DNA]</scope>
    <source>
        <strain evidence="1 2">Foug A</strain>
    </source>
</reference>
<sequence length="62" mass="7343">RNEHARDLLTIFSEKCRVKFVYPDERSEVLTGRWCKICKVDEEYIRKHGKQKAFHIGSNSSC</sequence>
<dbReference type="AlphaFoldDB" id="A0A0C3E6T3"/>
<evidence type="ECO:0000313" key="2">
    <source>
        <dbReference type="Proteomes" id="UP000053989"/>
    </source>
</evidence>
<feature type="non-terminal residue" evidence="1">
    <location>
        <position position="62"/>
    </location>
</feature>
<dbReference type="EMBL" id="KN822032">
    <property type="protein sequence ID" value="KIM63721.1"/>
    <property type="molecule type" value="Genomic_DNA"/>
</dbReference>
<protein>
    <submittedName>
        <fullName evidence="1">Uncharacterized protein</fullName>
    </submittedName>
</protein>
<dbReference type="Proteomes" id="UP000053989">
    <property type="component" value="Unassembled WGS sequence"/>
</dbReference>
<feature type="non-terminal residue" evidence="1">
    <location>
        <position position="1"/>
    </location>
</feature>
<gene>
    <name evidence="1" type="ORF">SCLCIDRAFT_89710</name>
</gene>
<name>A0A0C3E6T3_9AGAM</name>
<keyword evidence="2" id="KW-1185">Reference proteome</keyword>
<evidence type="ECO:0000313" key="1">
    <source>
        <dbReference type="EMBL" id="KIM63721.1"/>
    </source>
</evidence>
<dbReference type="InParanoid" id="A0A0C3E6T3"/>
<accession>A0A0C3E6T3</accession>
<dbReference type="HOGENOM" id="CLU_174975_0_0_1"/>
<organism evidence="1 2">
    <name type="scientific">Scleroderma citrinum Foug A</name>
    <dbReference type="NCBI Taxonomy" id="1036808"/>
    <lineage>
        <taxon>Eukaryota</taxon>
        <taxon>Fungi</taxon>
        <taxon>Dikarya</taxon>
        <taxon>Basidiomycota</taxon>
        <taxon>Agaricomycotina</taxon>
        <taxon>Agaricomycetes</taxon>
        <taxon>Agaricomycetidae</taxon>
        <taxon>Boletales</taxon>
        <taxon>Sclerodermatineae</taxon>
        <taxon>Sclerodermataceae</taxon>
        <taxon>Scleroderma</taxon>
    </lineage>
</organism>
<proteinExistence type="predicted"/>
<dbReference type="OrthoDB" id="2692481at2759"/>
<reference evidence="2" key="2">
    <citation type="submission" date="2015-01" db="EMBL/GenBank/DDBJ databases">
        <title>Evolutionary Origins and Diversification of the Mycorrhizal Mutualists.</title>
        <authorList>
            <consortium name="DOE Joint Genome Institute"/>
            <consortium name="Mycorrhizal Genomics Consortium"/>
            <person name="Kohler A."/>
            <person name="Kuo A."/>
            <person name="Nagy L.G."/>
            <person name="Floudas D."/>
            <person name="Copeland A."/>
            <person name="Barry K.W."/>
            <person name="Cichocki N."/>
            <person name="Veneault-Fourrey C."/>
            <person name="LaButti K."/>
            <person name="Lindquist E.A."/>
            <person name="Lipzen A."/>
            <person name="Lundell T."/>
            <person name="Morin E."/>
            <person name="Murat C."/>
            <person name="Riley R."/>
            <person name="Ohm R."/>
            <person name="Sun H."/>
            <person name="Tunlid A."/>
            <person name="Henrissat B."/>
            <person name="Grigoriev I.V."/>
            <person name="Hibbett D.S."/>
            <person name="Martin F."/>
        </authorList>
    </citation>
    <scope>NUCLEOTIDE SEQUENCE [LARGE SCALE GENOMIC DNA]</scope>
    <source>
        <strain evidence="2">Foug A</strain>
    </source>
</reference>